<comment type="caution">
    <text evidence="3">The sequence shown here is derived from an EMBL/GenBank/DDBJ whole genome shotgun (WGS) entry which is preliminary data.</text>
</comment>
<gene>
    <name evidence="3" type="ORF">FEV53_20500</name>
</gene>
<dbReference type="PANTHER" id="PTHR33055">
    <property type="entry name" value="TRANSPOSASE FOR INSERTION SEQUENCE ELEMENT IS1111A"/>
    <property type="match status" value="1"/>
</dbReference>
<dbReference type="GO" id="GO:0004803">
    <property type="term" value="F:transposase activity"/>
    <property type="evidence" value="ECO:0007669"/>
    <property type="project" value="InterPro"/>
</dbReference>
<feature type="domain" description="Transposase IS110-like N-terminal" evidence="2">
    <location>
        <begin position="5"/>
        <end position="146"/>
    </location>
</feature>
<evidence type="ECO:0000256" key="1">
    <source>
        <dbReference type="SAM" id="Coils"/>
    </source>
</evidence>
<evidence type="ECO:0000259" key="2">
    <source>
        <dbReference type="Pfam" id="PF01548"/>
    </source>
</evidence>
<keyword evidence="4" id="KW-1185">Reference proteome</keyword>
<keyword evidence="1" id="KW-0175">Coiled coil</keyword>
<reference evidence="3 4" key="1">
    <citation type="submission" date="2019-06" db="EMBL/GenBank/DDBJ databases">
        <title>Paenimaribius caenipelagi gen. nov., sp. nov., isolated from a tidal flat.</title>
        <authorList>
            <person name="Yoon J.-H."/>
        </authorList>
    </citation>
    <scope>NUCLEOTIDE SEQUENCE [LARGE SCALE GENOMIC DNA]</scope>
    <source>
        <strain evidence="3 4">JBTF-M29</strain>
    </source>
</reference>
<feature type="non-terminal residue" evidence="3">
    <location>
        <position position="188"/>
    </location>
</feature>
<feature type="coiled-coil region" evidence="1">
    <location>
        <begin position="153"/>
        <end position="180"/>
    </location>
</feature>
<dbReference type="GO" id="GO:0003677">
    <property type="term" value="F:DNA binding"/>
    <property type="evidence" value="ECO:0007669"/>
    <property type="project" value="InterPro"/>
</dbReference>
<dbReference type="Pfam" id="PF01548">
    <property type="entry name" value="DEDD_Tnp_IS110"/>
    <property type="match status" value="1"/>
</dbReference>
<accession>A0A547PGG1</accession>
<protein>
    <submittedName>
        <fullName evidence="3">IS110 family transposase</fullName>
    </submittedName>
</protein>
<dbReference type="Proteomes" id="UP000318590">
    <property type="component" value="Unassembled WGS sequence"/>
</dbReference>
<evidence type="ECO:0000313" key="3">
    <source>
        <dbReference type="EMBL" id="TRD13206.1"/>
    </source>
</evidence>
<dbReference type="GO" id="GO:0006313">
    <property type="term" value="P:DNA transposition"/>
    <property type="evidence" value="ECO:0007669"/>
    <property type="project" value="InterPro"/>
</dbReference>
<dbReference type="InterPro" id="IPR047650">
    <property type="entry name" value="Transpos_IS110"/>
</dbReference>
<sequence>MQDIIGIDISKDQLDTYRLSDRQHAVFDNDKTGFKALLKWIGSAGELRLVYEPTGPYHRGMEDALAKAEHALVKVNPRQARRFAEATGTQAKTDRVDAMLLARMGLALDLPSRPVRGEMMNDLRELHVARLALVKERTAASNRASAAQNNVLKRQSKARLAFIERQLSELEEAITGLIAADPNLSARR</sequence>
<dbReference type="OrthoDB" id="8261795at2"/>
<dbReference type="AlphaFoldDB" id="A0A547PGG1"/>
<dbReference type="InterPro" id="IPR002525">
    <property type="entry name" value="Transp_IS110-like_N"/>
</dbReference>
<evidence type="ECO:0000313" key="4">
    <source>
        <dbReference type="Proteomes" id="UP000318590"/>
    </source>
</evidence>
<dbReference type="EMBL" id="VFSV01000163">
    <property type="protein sequence ID" value="TRD13206.1"/>
    <property type="molecule type" value="Genomic_DNA"/>
</dbReference>
<proteinExistence type="predicted"/>
<organism evidence="3 4">
    <name type="scientific">Palleronia caenipelagi</name>
    <dbReference type="NCBI Taxonomy" id="2489174"/>
    <lineage>
        <taxon>Bacteria</taxon>
        <taxon>Pseudomonadati</taxon>
        <taxon>Pseudomonadota</taxon>
        <taxon>Alphaproteobacteria</taxon>
        <taxon>Rhodobacterales</taxon>
        <taxon>Roseobacteraceae</taxon>
        <taxon>Palleronia</taxon>
    </lineage>
</organism>
<dbReference type="RefSeq" id="WP_142836430.1">
    <property type="nucleotide sequence ID" value="NZ_VFSV01000163.1"/>
</dbReference>
<name>A0A547PGG1_9RHOB</name>